<keyword evidence="3" id="KW-1185">Reference proteome</keyword>
<dbReference type="Proteomes" id="UP000673375">
    <property type="component" value="Unassembled WGS sequence"/>
</dbReference>
<reference evidence="2 3" key="1">
    <citation type="submission" date="2020-12" db="EMBL/GenBank/DDBJ databases">
        <title>Vagococcus allomyrinae sp. nov. and Enterococcus lavae sp. nov., isolated from the larvae of Allomyrina dichotoma.</title>
        <authorList>
            <person name="Lee S.D."/>
        </authorList>
    </citation>
    <scope>NUCLEOTIDE SEQUENCE [LARGE SCALE GENOMIC DNA]</scope>
    <source>
        <strain evidence="2 3">BWM-S5</strain>
    </source>
</reference>
<comment type="caution">
    <text evidence="2">The sequence shown here is derived from an EMBL/GenBank/DDBJ whole genome shotgun (WGS) entry which is preliminary data.</text>
</comment>
<dbReference type="RefSeq" id="WP_209557295.1">
    <property type="nucleotide sequence ID" value="NZ_JAEDXU010000004.1"/>
</dbReference>
<protein>
    <submittedName>
        <fullName evidence="2">Uncharacterized protein</fullName>
    </submittedName>
</protein>
<feature type="transmembrane region" description="Helical" evidence="1">
    <location>
        <begin position="48"/>
        <end position="65"/>
    </location>
</feature>
<sequence>MWLLLFFSKSKRELISLIISNVVNIFISILTIVFGVKGLLKGETMGGLILLAIGLLVGSITVYLIQKSIRTMSREQSKTNSMN</sequence>
<dbReference type="EMBL" id="JAEDXU010000004">
    <property type="protein sequence ID" value="MBP1046477.1"/>
    <property type="molecule type" value="Genomic_DNA"/>
</dbReference>
<feature type="transmembrane region" description="Helical" evidence="1">
    <location>
        <begin position="14"/>
        <end position="36"/>
    </location>
</feature>
<accession>A0ABS4CKL3</accession>
<keyword evidence="1" id="KW-1133">Transmembrane helix</keyword>
<evidence type="ECO:0000256" key="1">
    <source>
        <dbReference type="SAM" id="Phobius"/>
    </source>
</evidence>
<name>A0ABS4CKL3_9ENTE</name>
<gene>
    <name evidence="2" type="ORF">I6N96_09285</name>
</gene>
<proteinExistence type="predicted"/>
<evidence type="ECO:0000313" key="3">
    <source>
        <dbReference type="Proteomes" id="UP000673375"/>
    </source>
</evidence>
<organism evidence="2 3">
    <name type="scientific">Enterococcus larvae</name>
    <dbReference type="NCBI Taxonomy" id="2794352"/>
    <lineage>
        <taxon>Bacteria</taxon>
        <taxon>Bacillati</taxon>
        <taxon>Bacillota</taxon>
        <taxon>Bacilli</taxon>
        <taxon>Lactobacillales</taxon>
        <taxon>Enterococcaceae</taxon>
        <taxon>Enterococcus</taxon>
    </lineage>
</organism>
<keyword evidence="1" id="KW-0472">Membrane</keyword>
<evidence type="ECO:0000313" key="2">
    <source>
        <dbReference type="EMBL" id="MBP1046477.1"/>
    </source>
</evidence>
<keyword evidence="1" id="KW-0812">Transmembrane</keyword>